<dbReference type="PIRSF" id="PIRSF006324">
    <property type="entry name" value="LeuE"/>
    <property type="match status" value="1"/>
</dbReference>
<dbReference type="RefSeq" id="WP_033699805.1">
    <property type="nucleotide sequence ID" value="NZ_CP116669.1"/>
</dbReference>
<dbReference type="Pfam" id="PF01810">
    <property type="entry name" value="LysE"/>
    <property type="match status" value="1"/>
</dbReference>
<comment type="similarity">
    <text evidence="2">Belongs to the Rht family.</text>
</comment>
<evidence type="ECO:0000256" key="4">
    <source>
        <dbReference type="ARBA" id="ARBA00022692"/>
    </source>
</evidence>
<dbReference type="Proteomes" id="UP001214301">
    <property type="component" value="Chromosome"/>
</dbReference>
<name>A0ABY7R5K9_9PSED</name>
<sequence>MLGVTDYGAFVIAFIIVLAIPGPGNFALITATGKGGIKAGMAATCGVILGDQVLLWLAVAGVATLLAAYPAAFHVVQWAGAAYLAYLGLRMLLSKPGGAPRASGMDNGHYLRQTMMITLLNPKAIMFYMAFFPLFVDPVKHQGLVTFGFLAATVAVVTLLYGLIAVVLTHKLAERMRANPRITHLFERLAGVCLVGFGIKLAAMR</sequence>
<keyword evidence="4 7" id="KW-0812">Transmembrane</keyword>
<organism evidence="8 9">
    <name type="scientific">Pseudomonas capeferrum</name>
    <dbReference type="NCBI Taxonomy" id="1495066"/>
    <lineage>
        <taxon>Bacteria</taxon>
        <taxon>Pseudomonadati</taxon>
        <taxon>Pseudomonadota</taxon>
        <taxon>Gammaproteobacteria</taxon>
        <taxon>Pseudomonadales</taxon>
        <taxon>Pseudomonadaceae</taxon>
        <taxon>Pseudomonas</taxon>
    </lineage>
</organism>
<feature type="transmembrane region" description="Helical" evidence="7">
    <location>
        <begin position="41"/>
        <end position="69"/>
    </location>
</feature>
<dbReference type="InterPro" id="IPR001123">
    <property type="entry name" value="LeuE-type"/>
</dbReference>
<evidence type="ECO:0000256" key="6">
    <source>
        <dbReference type="ARBA" id="ARBA00023136"/>
    </source>
</evidence>
<accession>A0ABY7R5K9</accession>
<feature type="transmembrane region" description="Helical" evidence="7">
    <location>
        <begin position="6"/>
        <end position="29"/>
    </location>
</feature>
<protein>
    <submittedName>
        <fullName evidence="8">LysE family transporter</fullName>
    </submittedName>
</protein>
<evidence type="ECO:0000256" key="3">
    <source>
        <dbReference type="ARBA" id="ARBA00022475"/>
    </source>
</evidence>
<proteinExistence type="inferred from homology"/>
<gene>
    <name evidence="8" type="ORF">PMC74_20005</name>
</gene>
<keyword evidence="9" id="KW-1185">Reference proteome</keyword>
<evidence type="ECO:0000256" key="2">
    <source>
        <dbReference type="ARBA" id="ARBA00007928"/>
    </source>
</evidence>
<comment type="subcellular location">
    <subcellularLocation>
        <location evidence="1">Cell membrane</location>
        <topology evidence="1">Multi-pass membrane protein</topology>
    </subcellularLocation>
</comment>
<keyword evidence="5 7" id="KW-1133">Transmembrane helix</keyword>
<dbReference type="EMBL" id="CP116669">
    <property type="protein sequence ID" value="WCH99042.1"/>
    <property type="molecule type" value="Genomic_DNA"/>
</dbReference>
<feature type="transmembrane region" description="Helical" evidence="7">
    <location>
        <begin position="75"/>
        <end position="93"/>
    </location>
</feature>
<dbReference type="PANTHER" id="PTHR30086">
    <property type="entry name" value="ARGININE EXPORTER PROTEIN ARGO"/>
    <property type="match status" value="1"/>
</dbReference>
<feature type="transmembrane region" description="Helical" evidence="7">
    <location>
        <begin position="147"/>
        <end position="173"/>
    </location>
</feature>
<dbReference type="GeneID" id="301036463"/>
<feature type="transmembrane region" description="Helical" evidence="7">
    <location>
        <begin position="114"/>
        <end position="135"/>
    </location>
</feature>
<keyword evidence="3" id="KW-1003">Cell membrane</keyword>
<evidence type="ECO:0000313" key="9">
    <source>
        <dbReference type="Proteomes" id="UP001214301"/>
    </source>
</evidence>
<evidence type="ECO:0000256" key="5">
    <source>
        <dbReference type="ARBA" id="ARBA00022989"/>
    </source>
</evidence>
<dbReference type="PANTHER" id="PTHR30086:SF15">
    <property type="entry name" value="LEUCINE EFFLUX PROTEIN"/>
    <property type="match status" value="1"/>
</dbReference>
<keyword evidence="6 7" id="KW-0472">Membrane</keyword>
<evidence type="ECO:0000256" key="1">
    <source>
        <dbReference type="ARBA" id="ARBA00004651"/>
    </source>
</evidence>
<evidence type="ECO:0000256" key="7">
    <source>
        <dbReference type="SAM" id="Phobius"/>
    </source>
</evidence>
<evidence type="ECO:0000313" key="8">
    <source>
        <dbReference type="EMBL" id="WCH99042.1"/>
    </source>
</evidence>
<reference evidence="8 9" key="1">
    <citation type="journal article" date="2020" name="Front. Microbiol.">
        <title>Toward Biorecycling: Isolation of a Soil Bacterium That Grows on a Polyurethane Oligomer and Monomer.</title>
        <authorList>
            <person name="Espinosa M.J.C."/>
            <person name="Blanco A.C."/>
            <person name="Schmidgall T."/>
            <person name="Atanasoff-Kardjalieff A.K."/>
            <person name="Kappelmeyer U."/>
            <person name="Tischler D."/>
            <person name="Pieper D.H."/>
            <person name="Heipieper H.J."/>
            <person name="Eberlein C."/>
        </authorList>
    </citation>
    <scope>NUCLEOTIDE SEQUENCE [LARGE SCALE GENOMIC DNA]</scope>
    <source>
        <strain evidence="8 9">TDA1</strain>
    </source>
</reference>